<keyword evidence="2" id="KW-1185">Reference proteome</keyword>
<name>A0A7D9LEA6_PARCT</name>
<protein>
    <submittedName>
        <fullName evidence="1">Uncharacterized protein</fullName>
    </submittedName>
</protein>
<accession>A0A7D9LEA6</accession>
<proteinExistence type="predicted"/>
<evidence type="ECO:0000313" key="2">
    <source>
        <dbReference type="Proteomes" id="UP001152795"/>
    </source>
</evidence>
<organism evidence="1 2">
    <name type="scientific">Paramuricea clavata</name>
    <name type="common">Red gorgonian</name>
    <name type="synonym">Violescent sea-whip</name>
    <dbReference type="NCBI Taxonomy" id="317549"/>
    <lineage>
        <taxon>Eukaryota</taxon>
        <taxon>Metazoa</taxon>
        <taxon>Cnidaria</taxon>
        <taxon>Anthozoa</taxon>
        <taxon>Octocorallia</taxon>
        <taxon>Malacalcyonacea</taxon>
        <taxon>Plexauridae</taxon>
        <taxon>Paramuricea</taxon>
    </lineage>
</organism>
<gene>
    <name evidence="1" type="ORF">PACLA_8A001141</name>
</gene>
<dbReference type="AlphaFoldDB" id="A0A7D9LEA6"/>
<dbReference type="Proteomes" id="UP001152795">
    <property type="component" value="Unassembled WGS sequence"/>
</dbReference>
<comment type="caution">
    <text evidence="1">The sequence shown here is derived from an EMBL/GenBank/DDBJ whole genome shotgun (WGS) entry which is preliminary data.</text>
</comment>
<evidence type="ECO:0000313" key="1">
    <source>
        <dbReference type="EMBL" id="CAB4032149.1"/>
    </source>
</evidence>
<sequence>MEEARRVLGIGSSGDRNAFKNNCIKLLADEIETSLYYGMSKGLLPPKPKLKFNFWHKEANEETNGLGTPTKEAAINHLSDEVKVHKNNPGFLWKIINKTIPVNEKEQHIYAKDLKSIVEDFNNYFTSVGKITAATALDLANKNNIALLDPMLNSEIYPTVQQFKFKPVTCSVI</sequence>
<dbReference type="EMBL" id="CACRXK020018166">
    <property type="protein sequence ID" value="CAB4032149.1"/>
    <property type="molecule type" value="Genomic_DNA"/>
</dbReference>
<reference evidence="1" key="1">
    <citation type="submission" date="2020-04" db="EMBL/GenBank/DDBJ databases">
        <authorList>
            <person name="Alioto T."/>
            <person name="Alioto T."/>
            <person name="Gomez Garrido J."/>
        </authorList>
    </citation>
    <scope>NUCLEOTIDE SEQUENCE</scope>
    <source>
        <strain evidence="1">A484AB</strain>
    </source>
</reference>
<dbReference type="OrthoDB" id="6780615at2759"/>